<organism evidence="4 5">
    <name type="scientific">Halocaridina rubra</name>
    <name type="common">Hawaiian red shrimp</name>
    <dbReference type="NCBI Taxonomy" id="373956"/>
    <lineage>
        <taxon>Eukaryota</taxon>
        <taxon>Metazoa</taxon>
        <taxon>Ecdysozoa</taxon>
        <taxon>Arthropoda</taxon>
        <taxon>Crustacea</taxon>
        <taxon>Multicrustacea</taxon>
        <taxon>Malacostraca</taxon>
        <taxon>Eumalacostraca</taxon>
        <taxon>Eucarida</taxon>
        <taxon>Decapoda</taxon>
        <taxon>Pleocyemata</taxon>
        <taxon>Caridea</taxon>
        <taxon>Atyoidea</taxon>
        <taxon>Atyidae</taxon>
        <taxon>Halocaridina</taxon>
    </lineage>
</organism>
<dbReference type="InterPro" id="IPR036116">
    <property type="entry name" value="FN3_sf"/>
</dbReference>
<protein>
    <recommendedName>
        <fullName evidence="3">Fibronectin type-III domain-containing protein</fullName>
    </recommendedName>
</protein>
<comment type="caution">
    <text evidence="4">The sequence shown here is derived from an EMBL/GenBank/DDBJ whole genome shotgun (WGS) entry which is preliminary data.</text>
</comment>
<feature type="domain" description="Fibronectin type-III" evidence="3">
    <location>
        <begin position="426"/>
        <end position="528"/>
    </location>
</feature>
<evidence type="ECO:0000256" key="2">
    <source>
        <dbReference type="SAM" id="SignalP"/>
    </source>
</evidence>
<dbReference type="Proteomes" id="UP001381693">
    <property type="component" value="Unassembled WGS sequence"/>
</dbReference>
<sequence length="637" mass="71543">MKVIQIVFIIKLYLFHKCHTLIAICIVPGEPRDVKVEAINSTSIEVSWTPPIETERHGIIRGYQIHVQEREGAVIPSGFLPYTVHNGDATKYTVVDLHPDTEYQVQVSAITRKGDGARSAPETVRMPGGVPNKPALIVNGTVDHLGKLSVYVEWKAPTQPYGELMGYRLQYGPRGENLATITLEGQSMLHKTLTDLQRGIEYEIRVSARNHNSYGEEAVKYYMTPEAPPSGPPINITYRYQTPGTIVFTWDEPVPNDRNGIIINYDVEFNKNVVLNNDYKKEKNTSEGRIVFDGLEENMDYTFKVRAWTSKGPGPYSELLNLHTEPDLVRAPMNLRGLATSESSIEIWWELVPSRGKVIGYQVFYTMAPGPDLDLWNQMSVPVTHSAELQNLERHAEYGISVAARTASGLGRLSTLLAVRVKPVDVPMYLRAHHVTTHSANLTWGPPIQLNPLHFKITYNAIKEFVDAQGVTQVQKIPTVTTIINNRIYSHIIEDLRPFTTYTVNVTAVPQTQDYRPPAKITVTTQMAAPQPMVKPDFYGVKGDHEIAMILPQASEEYGPIAFYYLVVVPKDKAFKNPDQYLTDDLIANKAGSKEALAEGPYIAAKFLHRNIPYSFALGNGQIYEGFKNRPLQKKKK</sequence>
<evidence type="ECO:0000256" key="1">
    <source>
        <dbReference type="ARBA" id="ARBA00022737"/>
    </source>
</evidence>
<dbReference type="CDD" id="cd00063">
    <property type="entry name" value="FN3"/>
    <property type="match status" value="5"/>
</dbReference>
<evidence type="ECO:0000313" key="4">
    <source>
        <dbReference type="EMBL" id="KAK7083943.1"/>
    </source>
</evidence>
<feature type="domain" description="Fibronectin type-III" evidence="3">
    <location>
        <begin position="130"/>
        <end position="230"/>
    </location>
</feature>
<dbReference type="PANTHER" id="PTHR46957">
    <property type="entry name" value="CYTOKINE RECEPTOR"/>
    <property type="match status" value="1"/>
</dbReference>
<dbReference type="SMART" id="SM00060">
    <property type="entry name" value="FN3"/>
    <property type="match status" value="5"/>
</dbReference>
<feature type="domain" description="Fibronectin type-III" evidence="3">
    <location>
        <begin position="30"/>
        <end position="129"/>
    </location>
</feature>
<dbReference type="Pfam" id="PF00041">
    <property type="entry name" value="fn3"/>
    <property type="match status" value="5"/>
</dbReference>
<dbReference type="PANTHER" id="PTHR46957:SF3">
    <property type="entry name" value="CYTOKINE RECEPTOR"/>
    <property type="match status" value="1"/>
</dbReference>
<dbReference type="FunFam" id="2.60.40.10:FF:001015">
    <property type="entry name" value="tyrosine-protein phosphatase Lar isoform X4"/>
    <property type="match status" value="1"/>
</dbReference>
<feature type="domain" description="Fibronectin type-III" evidence="3">
    <location>
        <begin position="232"/>
        <end position="327"/>
    </location>
</feature>
<dbReference type="PROSITE" id="PS50853">
    <property type="entry name" value="FN3"/>
    <property type="match status" value="5"/>
</dbReference>
<dbReference type="EMBL" id="JAXCGZ010002404">
    <property type="protein sequence ID" value="KAK7083943.1"/>
    <property type="molecule type" value="Genomic_DNA"/>
</dbReference>
<keyword evidence="5" id="KW-1185">Reference proteome</keyword>
<feature type="domain" description="Fibronectin type-III" evidence="3">
    <location>
        <begin position="331"/>
        <end position="424"/>
    </location>
</feature>
<dbReference type="Gene3D" id="2.60.40.10">
    <property type="entry name" value="Immunoglobulins"/>
    <property type="match status" value="5"/>
</dbReference>
<dbReference type="FunFam" id="2.60.40.10:FF:000028">
    <property type="entry name" value="Neuronal cell adhesion molecule"/>
    <property type="match status" value="1"/>
</dbReference>
<proteinExistence type="predicted"/>
<dbReference type="InterPro" id="IPR050713">
    <property type="entry name" value="RTP_Phos/Ushers"/>
</dbReference>
<feature type="chain" id="PRO_5042946678" description="Fibronectin type-III domain-containing protein" evidence="2">
    <location>
        <begin position="21"/>
        <end position="637"/>
    </location>
</feature>
<dbReference type="InterPro" id="IPR003961">
    <property type="entry name" value="FN3_dom"/>
</dbReference>
<evidence type="ECO:0000259" key="3">
    <source>
        <dbReference type="PROSITE" id="PS50853"/>
    </source>
</evidence>
<dbReference type="SUPFAM" id="SSF49265">
    <property type="entry name" value="Fibronectin type III"/>
    <property type="match status" value="3"/>
</dbReference>
<keyword evidence="2" id="KW-0732">Signal</keyword>
<dbReference type="InterPro" id="IPR013783">
    <property type="entry name" value="Ig-like_fold"/>
</dbReference>
<feature type="signal peptide" evidence="2">
    <location>
        <begin position="1"/>
        <end position="20"/>
    </location>
</feature>
<dbReference type="GO" id="GO:0016020">
    <property type="term" value="C:membrane"/>
    <property type="evidence" value="ECO:0007669"/>
    <property type="project" value="UniProtKB-SubCell"/>
</dbReference>
<keyword evidence="1" id="KW-0677">Repeat</keyword>
<dbReference type="AlphaFoldDB" id="A0AAN8XLR3"/>
<accession>A0AAN8XLR3</accession>
<dbReference type="PRINTS" id="PR00014">
    <property type="entry name" value="FNTYPEIII"/>
</dbReference>
<reference evidence="4 5" key="1">
    <citation type="submission" date="2023-11" db="EMBL/GenBank/DDBJ databases">
        <title>Halocaridina rubra genome assembly.</title>
        <authorList>
            <person name="Smith C."/>
        </authorList>
    </citation>
    <scope>NUCLEOTIDE SEQUENCE [LARGE SCALE GENOMIC DNA]</scope>
    <source>
        <strain evidence="4">EP-1</strain>
        <tissue evidence="4">Whole</tissue>
    </source>
</reference>
<gene>
    <name evidence="4" type="ORF">SK128_018528</name>
</gene>
<evidence type="ECO:0000313" key="5">
    <source>
        <dbReference type="Proteomes" id="UP001381693"/>
    </source>
</evidence>
<name>A0AAN8XLR3_HALRR</name>